<reference evidence="1" key="1">
    <citation type="journal article" date="2019" name="Nat. Commun.">
        <title>Genome-wide association mapping of date palm fruit traits.</title>
        <authorList>
            <person name="Hazzouri K.M."/>
            <person name="Gros-Balthazard M."/>
            <person name="Flowers J.M."/>
            <person name="Copetti D."/>
            <person name="Lemansour A."/>
            <person name="Lebrun M."/>
            <person name="Masmoudi K."/>
            <person name="Ferrand S."/>
            <person name="Dhar M.I."/>
            <person name="Fresquez Z.A."/>
            <person name="Rosas U."/>
            <person name="Zhang J."/>
            <person name="Talag J."/>
            <person name="Lee S."/>
            <person name="Kudrna D."/>
            <person name="Powell R.F."/>
            <person name="Leitch I.J."/>
            <person name="Krueger R.R."/>
            <person name="Wing R.A."/>
            <person name="Amiri K.M.A."/>
            <person name="Purugganan M.D."/>
        </authorList>
    </citation>
    <scope>NUCLEOTIDE SEQUENCE [LARGE SCALE GENOMIC DNA]</scope>
    <source>
        <strain evidence="1">cv. Khalas</strain>
    </source>
</reference>
<dbReference type="GeneID" id="120112387"/>
<proteinExistence type="predicted"/>
<evidence type="ECO:0000313" key="2">
    <source>
        <dbReference type="RefSeq" id="XP_038987523.1"/>
    </source>
</evidence>
<name>A0A8B9AUG3_PHODC</name>
<dbReference type="AlphaFoldDB" id="A0A8B9AUG3"/>
<gene>
    <name evidence="2" type="primary">LOC120112387</name>
</gene>
<accession>A0A8B9AUG3</accession>
<dbReference type="RefSeq" id="XP_038987523.1">
    <property type="nucleotide sequence ID" value="XM_039131595.1"/>
</dbReference>
<reference evidence="2" key="2">
    <citation type="submission" date="2025-08" db="UniProtKB">
        <authorList>
            <consortium name="RefSeq"/>
        </authorList>
    </citation>
    <scope>IDENTIFICATION</scope>
    <source>
        <tissue evidence="2">Young leaves</tissue>
    </source>
</reference>
<keyword evidence="1" id="KW-1185">Reference proteome</keyword>
<protein>
    <submittedName>
        <fullName evidence="2">Uncharacterized protein LOC120112387</fullName>
    </submittedName>
</protein>
<organism evidence="1 2">
    <name type="scientific">Phoenix dactylifera</name>
    <name type="common">Date palm</name>
    <dbReference type="NCBI Taxonomy" id="42345"/>
    <lineage>
        <taxon>Eukaryota</taxon>
        <taxon>Viridiplantae</taxon>
        <taxon>Streptophyta</taxon>
        <taxon>Embryophyta</taxon>
        <taxon>Tracheophyta</taxon>
        <taxon>Spermatophyta</taxon>
        <taxon>Magnoliopsida</taxon>
        <taxon>Liliopsida</taxon>
        <taxon>Arecaceae</taxon>
        <taxon>Coryphoideae</taxon>
        <taxon>Phoeniceae</taxon>
        <taxon>Phoenix</taxon>
    </lineage>
</organism>
<dbReference type="KEGG" id="pda:120112387"/>
<dbReference type="Proteomes" id="UP000228380">
    <property type="component" value="Chromosome 11"/>
</dbReference>
<evidence type="ECO:0000313" key="1">
    <source>
        <dbReference type="Proteomes" id="UP000228380"/>
    </source>
</evidence>
<sequence length="147" mass="15631">MCPAEDPGSPPRRKVLGPIDSLLPILPEFLSPTNKALLRHARRPAVTPTRRAMEVGFCPSRFSLDARILSSPPTHTRGTRARFKAALTPSPGASPRASSLSSAFVAPFVGGSVSGEFSGQKLWIPYLSSCPSGRRGKRGVVPMVVPS</sequence>